<dbReference type="PANTHER" id="PTHR44533:SF4">
    <property type="entry name" value="DEAD_H RNA HELICASE, PUTATIVE-RELATED"/>
    <property type="match status" value="1"/>
</dbReference>
<feature type="compositionally biased region" description="Polar residues" evidence="3">
    <location>
        <begin position="146"/>
        <end position="156"/>
    </location>
</feature>
<evidence type="ECO:0000256" key="3">
    <source>
        <dbReference type="SAM" id="MobiDB-lite"/>
    </source>
</evidence>
<dbReference type="Proteomes" id="UP001444661">
    <property type="component" value="Unassembled WGS sequence"/>
</dbReference>
<keyword evidence="5" id="KW-1185">Reference proteome</keyword>
<protein>
    <submittedName>
        <fullName evidence="4">Uncharacterized protein</fullName>
    </submittedName>
</protein>
<keyword evidence="2" id="KW-0547">Nucleotide-binding</keyword>
<comment type="caution">
    <text evidence="4">The sequence shown here is derived from an EMBL/GenBank/DDBJ whole genome shotgun (WGS) entry which is preliminary data.</text>
</comment>
<keyword evidence="2" id="KW-0067">ATP-binding</keyword>
<feature type="region of interest" description="Disordered" evidence="3">
    <location>
        <begin position="132"/>
        <end position="156"/>
    </location>
</feature>
<evidence type="ECO:0000256" key="1">
    <source>
        <dbReference type="ARBA" id="ARBA00022801"/>
    </source>
</evidence>
<gene>
    <name evidence="4" type="ORF">PG993_006759</name>
</gene>
<keyword evidence="1" id="KW-0378">Hydrolase</keyword>
<sequence>MWILKSEHYGNWEIGFIEIMITKHASHSESVAIIQDLCNNVRSGVFMEESAIPSLPIAPHNTDGPLNGYLFNFYKHGDMEALKDNNKIRKGSVYIILKDYILILSTIVASLKNYTSPDAMMDEEDIIGVYEDEKDSNENRDGTKGKGSNCSANRASHTSWANAKHGTLEHVQKAFAVLLEEYDNKLRKHAS</sequence>
<dbReference type="PANTHER" id="PTHR44533">
    <property type="entry name" value="DEAD/H RNA HELICASE, PUTATIVE-RELATED"/>
    <property type="match status" value="1"/>
</dbReference>
<evidence type="ECO:0000256" key="2">
    <source>
        <dbReference type="ARBA" id="ARBA00022806"/>
    </source>
</evidence>
<keyword evidence="2" id="KW-0347">Helicase</keyword>
<name>A0ABR1T6K3_9PEZI</name>
<proteinExistence type="predicted"/>
<dbReference type="InterPro" id="IPR052431">
    <property type="entry name" value="SKI2_subfamily_helicases"/>
</dbReference>
<reference evidence="4 5" key="1">
    <citation type="submission" date="2023-01" db="EMBL/GenBank/DDBJ databases">
        <title>Analysis of 21 Apiospora genomes using comparative genomics revels a genus with tremendous synthesis potential of carbohydrate active enzymes and secondary metabolites.</title>
        <authorList>
            <person name="Sorensen T."/>
        </authorList>
    </citation>
    <scope>NUCLEOTIDE SEQUENCE [LARGE SCALE GENOMIC DNA]</scope>
    <source>
        <strain evidence="4 5">CBS 33761</strain>
    </source>
</reference>
<accession>A0ABR1T6K3</accession>
<organism evidence="4 5">
    <name type="scientific">Apiospora rasikravindrae</name>
    <dbReference type="NCBI Taxonomy" id="990691"/>
    <lineage>
        <taxon>Eukaryota</taxon>
        <taxon>Fungi</taxon>
        <taxon>Dikarya</taxon>
        <taxon>Ascomycota</taxon>
        <taxon>Pezizomycotina</taxon>
        <taxon>Sordariomycetes</taxon>
        <taxon>Xylariomycetidae</taxon>
        <taxon>Amphisphaeriales</taxon>
        <taxon>Apiosporaceae</taxon>
        <taxon>Apiospora</taxon>
    </lineage>
</organism>
<evidence type="ECO:0000313" key="5">
    <source>
        <dbReference type="Proteomes" id="UP001444661"/>
    </source>
</evidence>
<evidence type="ECO:0000313" key="4">
    <source>
        <dbReference type="EMBL" id="KAK8042236.1"/>
    </source>
</evidence>
<dbReference type="EMBL" id="JAQQWK010000005">
    <property type="protein sequence ID" value="KAK8042236.1"/>
    <property type="molecule type" value="Genomic_DNA"/>
</dbReference>